<dbReference type="Gene3D" id="3.20.20.70">
    <property type="entry name" value="Aldolase class I"/>
    <property type="match status" value="1"/>
</dbReference>
<comment type="cofactor">
    <cofactor evidence="2">
        <name>[4Fe-4S] cluster</name>
        <dbReference type="ChEBI" id="CHEBI:49883"/>
    </cofactor>
</comment>
<keyword evidence="13" id="KW-1185">Reference proteome</keyword>
<dbReference type="PANTHER" id="PTHR42917">
    <property type="entry name" value="2,4-DIENOYL-COA REDUCTASE"/>
    <property type="match status" value="1"/>
</dbReference>
<keyword evidence="7" id="KW-0560">Oxidoreductase</keyword>
<dbReference type="AlphaFoldDB" id="A0AA96J9R9"/>
<evidence type="ECO:0000256" key="5">
    <source>
        <dbReference type="ARBA" id="ARBA00022643"/>
    </source>
</evidence>
<evidence type="ECO:0000256" key="6">
    <source>
        <dbReference type="ARBA" id="ARBA00022723"/>
    </source>
</evidence>
<name>A0AA96J9R9_9MICO</name>
<dbReference type="PANTHER" id="PTHR42917:SF2">
    <property type="entry name" value="2,4-DIENOYL-COA REDUCTASE [(2E)-ENOYL-COA-PRODUCING]"/>
    <property type="match status" value="1"/>
</dbReference>
<gene>
    <name evidence="12" type="ORF">RN606_10520</name>
</gene>
<dbReference type="InterPro" id="IPR001155">
    <property type="entry name" value="OxRdtase_FMN_N"/>
</dbReference>
<dbReference type="GO" id="GO:0051536">
    <property type="term" value="F:iron-sulfur cluster binding"/>
    <property type="evidence" value="ECO:0007669"/>
    <property type="project" value="UniProtKB-KW"/>
</dbReference>
<keyword evidence="8" id="KW-0408">Iron</keyword>
<evidence type="ECO:0000256" key="9">
    <source>
        <dbReference type="ARBA" id="ARBA00023014"/>
    </source>
</evidence>
<dbReference type="PRINTS" id="PR00368">
    <property type="entry name" value="FADPNR"/>
</dbReference>
<keyword evidence="6" id="KW-0479">Metal-binding</keyword>
<evidence type="ECO:0000256" key="8">
    <source>
        <dbReference type="ARBA" id="ARBA00023004"/>
    </source>
</evidence>
<dbReference type="InterPro" id="IPR036188">
    <property type="entry name" value="FAD/NAD-bd_sf"/>
</dbReference>
<accession>A0AA96J9R9</accession>
<dbReference type="GO" id="GO:0046872">
    <property type="term" value="F:metal ion binding"/>
    <property type="evidence" value="ECO:0007669"/>
    <property type="project" value="UniProtKB-KW"/>
</dbReference>
<keyword evidence="4" id="KW-0285">Flavoprotein</keyword>
<keyword evidence="9" id="KW-0411">Iron-sulfur</keyword>
<dbReference type="PRINTS" id="PR00469">
    <property type="entry name" value="PNDRDTASEII"/>
</dbReference>
<evidence type="ECO:0000256" key="3">
    <source>
        <dbReference type="ARBA" id="ARBA00011048"/>
    </source>
</evidence>
<dbReference type="EMBL" id="CP134879">
    <property type="protein sequence ID" value="WNM23791.1"/>
    <property type="molecule type" value="Genomic_DNA"/>
</dbReference>
<dbReference type="Gene3D" id="3.40.50.720">
    <property type="entry name" value="NAD(P)-binding Rossmann-like Domain"/>
    <property type="match status" value="1"/>
</dbReference>
<dbReference type="SUPFAM" id="SSF51905">
    <property type="entry name" value="FAD/NAD(P)-binding domain"/>
    <property type="match status" value="1"/>
</dbReference>
<feature type="domain" description="FAD/NAD(P)-binding" evidence="11">
    <location>
        <begin position="368"/>
        <end position="594"/>
    </location>
</feature>
<comment type="cofactor">
    <cofactor evidence="1">
        <name>FMN</name>
        <dbReference type="ChEBI" id="CHEBI:58210"/>
    </cofactor>
</comment>
<dbReference type="InterPro" id="IPR013785">
    <property type="entry name" value="Aldolase_TIM"/>
</dbReference>
<sequence length="630" mass="68878">MKYPLLFSPLVINGMMTKNRIVATPTGEHFEDKALGGAGIVIAGHAIVEPGRSSYASGDEPDAFAKYEVEETRRRILRVHQGGAKASIEIFHGGEHARVKDFARGPDAKVRADGVEVRAMTAADMDEVLAHYARTVRNARDVGFDMVFMHFGHGWLPAQFLSPRTNHRTDEHGGSLENRARFPLRILETVREAVGPDFPVDMRISAVEFMDGSIEFSDVLQFIRWAEQYLDAVQISAGVDIGIQGNVHMATTNFEPHHPNAAWAAQVREAVSIPVAVVGAVMNPDEAERLIADGAVDMVALGRPLIADPDWPRKAQEGRGGDITPCIRCLQCYHISTERRHVGCSVNPRFWNEEIVPRRLEPAVRPRRLVVVGGGPAGITGALTAARRGHEVILLERSDALGGQLRWIAQERYKEDIAAYLAYLERQVEASSIDVRLGVDATPDVIKELAPDALMIAVGASEVELPIPGVDGAHVLTGNEAVEREHELGDEVVILGAGQIGTEIGLELATFSDRHVTLVDPGDTYARRGNTLYREGLRQKLDAASTRMEFRWGTACQRIEADHVVVRDADGELSTIPADHVIVAVGMKPRKVEAQAFYGVVAETVTVGDCNAPRIIQDAVFEAHSYAMNL</sequence>
<organism evidence="12 13">
    <name type="scientific">Demequina capsici</name>
    <dbReference type="NCBI Taxonomy" id="3075620"/>
    <lineage>
        <taxon>Bacteria</taxon>
        <taxon>Bacillati</taxon>
        <taxon>Actinomycetota</taxon>
        <taxon>Actinomycetes</taxon>
        <taxon>Micrococcales</taxon>
        <taxon>Demequinaceae</taxon>
        <taxon>Demequina</taxon>
    </lineage>
</organism>
<proteinExistence type="inferred from homology"/>
<dbReference type="CDD" id="cd02803">
    <property type="entry name" value="OYE_like_FMN_family"/>
    <property type="match status" value="1"/>
</dbReference>
<dbReference type="RefSeq" id="WP_313496972.1">
    <property type="nucleotide sequence ID" value="NZ_CP134879.1"/>
</dbReference>
<keyword evidence="5" id="KW-0288">FMN</keyword>
<dbReference type="InterPro" id="IPR023753">
    <property type="entry name" value="FAD/NAD-binding_dom"/>
</dbReference>
<protein>
    <submittedName>
        <fullName evidence="12">FAD-dependent oxidoreductase</fullName>
    </submittedName>
</protein>
<evidence type="ECO:0000256" key="1">
    <source>
        <dbReference type="ARBA" id="ARBA00001917"/>
    </source>
</evidence>
<evidence type="ECO:0000259" key="10">
    <source>
        <dbReference type="Pfam" id="PF00724"/>
    </source>
</evidence>
<evidence type="ECO:0000313" key="13">
    <source>
        <dbReference type="Proteomes" id="UP001304125"/>
    </source>
</evidence>
<evidence type="ECO:0000259" key="11">
    <source>
        <dbReference type="Pfam" id="PF07992"/>
    </source>
</evidence>
<reference evidence="12 13" key="1">
    <citation type="submission" date="2023-09" db="EMBL/GenBank/DDBJ databases">
        <title>Demequina sp. a novel bacteria isolated from Capsicum annuum.</title>
        <authorList>
            <person name="Humaira Z."/>
            <person name="Lee J."/>
            <person name="Cho D."/>
        </authorList>
    </citation>
    <scope>NUCLEOTIDE SEQUENCE [LARGE SCALE GENOMIC DNA]</scope>
    <source>
        <strain evidence="12 13">OYTSA14</strain>
    </source>
</reference>
<dbReference type="Pfam" id="PF00724">
    <property type="entry name" value="Oxidored_FMN"/>
    <property type="match status" value="1"/>
</dbReference>
<dbReference type="SUPFAM" id="SSF51395">
    <property type="entry name" value="FMN-linked oxidoreductases"/>
    <property type="match status" value="1"/>
</dbReference>
<evidence type="ECO:0000256" key="2">
    <source>
        <dbReference type="ARBA" id="ARBA00001966"/>
    </source>
</evidence>
<dbReference type="Proteomes" id="UP001304125">
    <property type="component" value="Chromosome"/>
</dbReference>
<dbReference type="GO" id="GO:0016491">
    <property type="term" value="F:oxidoreductase activity"/>
    <property type="evidence" value="ECO:0007669"/>
    <property type="project" value="UniProtKB-KW"/>
</dbReference>
<dbReference type="Gene3D" id="3.50.50.60">
    <property type="entry name" value="FAD/NAD(P)-binding domain"/>
    <property type="match status" value="1"/>
</dbReference>
<evidence type="ECO:0000313" key="12">
    <source>
        <dbReference type="EMBL" id="WNM23791.1"/>
    </source>
</evidence>
<dbReference type="GO" id="GO:0010181">
    <property type="term" value="F:FMN binding"/>
    <property type="evidence" value="ECO:0007669"/>
    <property type="project" value="InterPro"/>
</dbReference>
<dbReference type="InterPro" id="IPR051793">
    <property type="entry name" value="NADH:flavin_oxidoreductase"/>
</dbReference>
<dbReference type="Pfam" id="PF07992">
    <property type="entry name" value="Pyr_redox_2"/>
    <property type="match status" value="1"/>
</dbReference>
<evidence type="ECO:0000256" key="7">
    <source>
        <dbReference type="ARBA" id="ARBA00023002"/>
    </source>
</evidence>
<comment type="similarity">
    <text evidence="3">In the N-terminal section; belongs to the NADH:flavin oxidoreductase/NADH oxidase family.</text>
</comment>
<evidence type="ECO:0000256" key="4">
    <source>
        <dbReference type="ARBA" id="ARBA00022630"/>
    </source>
</evidence>
<feature type="domain" description="NADH:flavin oxidoreductase/NADH oxidase N-terminal" evidence="10">
    <location>
        <begin position="16"/>
        <end position="319"/>
    </location>
</feature>